<accession>A0ABD2Q2U8</accession>
<gene>
    <name evidence="1" type="ORF">Ciccas_008936</name>
</gene>
<proteinExistence type="predicted"/>
<dbReference type="EMBL" id="JBJKFK010001686">
    <property type="protein sequence ID" value="KAL3312471.1"/>
    <property type="molecule type" value="Genomic_DNA"/>
</dbReference>
<dbReference type="Proteomes" id="UP001626550">
    <property type="component" value="Unassembled WGS sequence"/>
</dbReference>
<sequence length="169" mass="19337">MSSGLLLPSRAKEAPEAVMKDGVALRTDADKRARRSTRQKSAINADEVAKSLLKLRGFPLIDLYSVCFSDESEQKTKDDMLILQVVEAYHNNPLLRASRQPLPNNSQQIRSHLLLSMQQQQYQRLPNMYALSRWSQISGRPCLVPTSALQQYRMPQQRVFYPRPPPMLN</sequence>
<dbReference type="AlphaFoldDB" id="A0ABD2Q2U8"/>
<organism evidence="1 2">
    <name type="scientific">Cichlidogyrus casuarinus</name>
    <dbReference type="NCBI Taxonomy" id="1844966"/>
    <lineage>
        <taxon>Eukaryota</taxon>
        <taxon>Metazoa</taxon>
        <taxon>Spiralia</taxon>
        <taxon>Lophotrochozoa</taxon>
        <taxon>Platyhelminthes</taxon>
        <taxon>Monogenea</taxon>
        <taxon>Monopisthocotylea</taxon>
        <taxon>Dactylogyridea</taxon>
        <taxon>Ancyrocephalidae</taxon>
        <taxon>Cichlidogyrus</taxon>
    </lineage>
</organism>
<reference evidence="1 2" key="1">
    <citation type="submission" date="2024-11" db="EMBL/GenBank/DDBJ databases">
        <title>Adaptive evolution of stress response genes in parasites aligns with host niche diversity.</title>
        <authorList>
            <person name="Hahn C."/>
            <person name="Resl P."/>
        </authorList>
    </citation>
    <scope>NUCLEOTIDE SEQUENCE [LARGE SCALE GENOMIC DNA]</scope>
    <source>
        <strain evidence="1">EGGRZ-B1_66</strain>
        <tissue evidence="1">Body</tissue>
    </source>
</reference>
<protein>
    <submittedName>
        <fullName evidence="1">Uncharacterized protein</fullName>
    </submittedName>
</protein>
<comment type="caution">
    <text evidence="1">The sequence shown here is derived from an EMBL/GenBank/DDBJ whole genome shotgun (WGS) entry which is preliminary data.</text>
</comment>
<evidence type="ECO:0000313" key="2">
    <source>
        <dbReference type="Proteomes" id="UP001626550"/>
    </source>
</evidence>
<evidence type="ECO:0000313" key="1">
    <source>
        <dbReference type="EMBL" id="KAL3312471.1"/>
    </source>
</evidence>
<keyword evidence="2" id="KW-1185">Reference proteome</keyword>
<name>A0ABD2Q2U8_9PLAT</name>